<evidence type="ECO:0000313" key="1">
    <source>
        <dbReference type="EMBL" id="CAG2159767.1"/>
    </source>
</evidence>
<protein>
    <submittedName>
        <fullName evidence="1">Uncharacterized protein</fullName>
    </submittedName>
</protein>
<dbReference type="EMBL" id="CAJPVI010000064">
    <property type="protein sequence ID" value="CAG2159767.1"/>
    <property type="molecule type" value="Genomic_DNA"/>
</dbReference>
<evidence type="ECO:0000313" key="2">
    <source>
        <dbReference type="Proteomes" id="UP000672657"/>
    </source>
</evidence>
<accession>A0ABM8TTH8</accession>
<organism evidence="1 2">
    <name type="scientific">Cupriavidus numazuensis</name>
    <dbReference type="NCBI Taxonomy" id="221992"/>
    <lineage>
        <taxon>Bacteria</taxon>
        <taxon>Pseudomonadati</taxon>
        <taxon>Pseudomonadota</taxon>
        <taxon>Betaproteobacteria</taxon>
        <taxon>Burkholderiales</taxon>
        <taxon>Burkholderiaceae</taxon>
        <taxon>Cupriavidus</taxon>
    </lineage>
</organism>
<comment type="caution">
    <text evidence="1">The sequence shown here is derived from an EMBL/GenBank/DDBJ whole genome shotgun (WGS) entry which is preliminary data.</text>
</comment>
<proteinExistence type="predicted"/>
<dbReference type="Proteomes" id="UP000672657">
    <property type="component" value="Unassembled WGS sequence"/>
</dbReference>
<gene>
    <name evidence="1" type="ORF">LMG26411_06963</name>
</gene>
<reference evidence="1 2" key="1">
    <citation type="submission" date="2021-03" db="EMBL/GenBank/DDBJ databases">
        <authorList>
            <person name="Peeters C."/>
        </authorList>
    </citation>
    <scope>NUCLEOTIDE SEQUENCE [LARGE SCALE GENOMIC DNA]</scope>
    <source>
        <strain evidence="1 2">LMG 26411</strain>
    </source>
</reference>
<sequence length="169" mass="18704">MILYHAGPQWAQIFEADLTQSELATRLCTDHGFVRGALYEPFGPGRGAVVAQRDHMLVMALCAEGNRTWFSVAPSKEIQDLLWSFSNGYASQWSPLELKAISGCEDWGALQQRVHKQFAQVVRSVERAIHGAPEHDAAPEMPSYDGDVLEVPSDYLASMTGEEVIECAH</sequence>
<name>A0ABM8TTH8_9BURK</name>
<keyword evidence="2" id="KW-1185">Reference proteome</keyword>
<dbReference type="RefSeq" id="WP_211957735.1">
    <property type="nucleotide sequence ID" value="NZ_CAJPVI010000064.1"/>
</dbReference>